<proteinExistence type="predicted"/>
<accession>A0A7J7LGD6</accession>
<evidence type="ECO:0008006" key="5">
    <source>
        <dbReference type="Google" id="ProtNLM"/>
    </source>
</evidence>
<comment type="caution">
    <text evidence="3">The sequence shown here is derived from an EMBL/GenBank/DDBJ whole genome shotgun (WGS) entry which is preliminary data.</text>
</comment>
<evidence type="ECO:0000256" key="1">
    <source>
        <dbReference type="ARBA" id="ARBA00004123"/>
    </source>
</evidence>
<evidence type="ECO:0000256" key="2">
    <source>
        <dbReference type="ARBA" id="ARBA00023242"/>
    </source>
</evidence>
<dbReference type="GO" id="GO:0005634">
    <property type="term" value="C:nucleus"/>
    <property type="evidence" value="ECO:0007669"/>
    <property type="project" value="UniProtKB-SubCell"/>
</dbReference>
<reference evidence="3 4" key="1">
    <citation type="journal article" date="2020" name="IScience">
        <title>Genome Sequencing of the Endangered Kingdonia uniflora (Circaeasteraceae, Ranunculales) Reveals Potential Mechanisms of Evolutionary Specialization.</title>
        <authorList>
            <person name="Sun Y."/>
            <person name="Deng T."/>
            <person name="Zhang A."/>
            <person name="Moore M.J."/>
            <person name="Landis J.B."/>
            <person name="Lin N."/>
            <person name="Zhang H."/>
            <person name="Zhang X."/>
            <person name="Huang J."/>
            <person name="Zhang X."/>
            <person name="Sun H."/>
            <person name="Wang H."/>
        </authorList>
    </citation>
    <scope>NUCLEOTIDE SEQUENCE [LARGE SCALE GENOMIC DNA]</scope>
    <source>
        <strain evidence="3">TB1705</strain>
        <tissue evidence="3">Leaf</tissue>
    </source>
</reference>
<dbReference type="PANTHER" id="PTHR33172:SF29">
    <property type="entry name" value="OS06G0559400 PROTEIN"/>
    <property type="match status" value="1"/>
</dbReference>
<evidence type="ECO:0000313" key="4">
    <source>
        <dbReference type="Proteomes" id="UP000541444"/>
    </source>
</evidence>
<dbReference type="OrthoDB" id="1938584at2759"/>
<evidence type="ECO:0000313" key="3">
    <source>
        <dbReference type="EMBL" id="KAF6141716.1"/>
    </source>
</evidence>
<name>A0A7J7LGD6_9MAGN</name>
<dbReference type="Proteomes" id="UP000541444">
    <property type="component" value="Unassembled WGS sequence"/>
</dbReference>
<keyword evidence="4" id="KW-1185">Reference proteome</keyword>
<keyword evidence="2" id="KW-0539">Nucleus</keyword>
<gene>
    <name evidence="3" type="ORF">GIB67_027894</name>
</gene>
<dbReference type="AlphaFoldDB" id="A0A7J7LGD6"/>
<sequence>MFFPTTKTLNLLPLIYHLSFRLLSLIISRDMGIDSMTTTFHDPWMTRDDDDGTCDSFSTTASSSFDGSSTSLTPSSSLDLVEDASSYSSSNGPLYELSELMAHLPIKRGLSKHFEGKSQSFTSLCNVRCIEDLAKKENPYTKKMKSCRSYARSENHNLYATKACSKKISKKVSRGSSFSLLSRK</sequence>
<comment type="subcellular location">
    <subcellularLocation>
        <location evidence="1">Nucleus</location>
    </subcellularLocation>
</comment>
<dbReference type="PANTHER" id="PTHR33172">
    <property type="entry name" value="OS08G0516900 PROTEIN"/>
    <property type="match status" value="1"/>
</dbReference>
<dbReference type="EMBL" id="JACGCM010002299">
    <property type="protein sequence ID" value="KAF6141716.1"/>
    <property type="molecule type" value="Genomic_DNA"/>
</dbReference>
<organism evidence="3 4">
    <name type="scientific">Kingdonia uniflora</name>
    <dbReference type="NCBI Taxonomy" id="39325"/>
    <lineage>
        <taxon>Eukaryota</taxon>
        <taxon>Viridiplantae</taxon>
        <taxon>Streptophyta</taxon>
        <taxon>Embryophyta</taxon>
        <taxon>Tracheophyta</taxon>
        <taxon>Spermatophyta</taxon>
        <taxon>Magnoliopsida</taxon>
        <taxon>Ranunculales</taxon>
        <taxon>Circaeasteraceae</taxon>
        <taxon>Kingdonia</taxon>
    </lineage>
</organism>
<dbReference type="InterPro" id="IPR051992">
    <property type="entry name" value="OxStress_Response_Reg"/>
</dbReference>
<protein>
    <recommendedName>
        <fullName evidence="5">Oxidative stress 3</fullName>
    </recommendedName>
</protein>
<dbReference type="GO" id="GO:0006950">
    <property type="term" value="P:response to stress"/>
    <property type="evidence" value="ECO:0007669"/>
    <property type="project" value="UniProtKB-ARBA"/>
</dbReference>